<proteinExistence type="predicted"/>
<feature type="transmembrane region" description="Helical" evidence="2">
    <location>
        <begin position="257"/>
        <end position="276"/>
    </location>
</feature>
<feature type="transmembrane region" description="Helical" evidence="2">
    <location>
        <begin position="317"/>
        <end position="340"/>
    </location>
</feature>
<dbReference type="RefSeq" id="WP_169656160.1">
    <property type="nucleotide sequence ID" value="NZ_JABANE010000015.1"/>
</dbReference>
<dbReference type="PROSITE" id="PS51257">
    <property type="entry name" value="PROKAR_LIPOPROTEIN"/>
    <property type="match status" value="1"/>
</dbReference>
<feature type="transmembrane region" description="Helical" evidence="2">
    <location>
        <begin position="188"/>
        <end position="204"/>
    </location>
</feature>
<dbReference type="AlphaFoldDB" id="A0A7X9P1I8"/>
<feature type="coiled-coil region" evidence="1">
    <location>
        <begin position="399"/>
        <end position="430"/>
    </location>
</feature>
<keyword evidence="2" id="KW-0472">Membrane</keyword>
<dbReference type="EMBL" id="JABANE010000015">
    <property type="protein sequence ID" value="NME67839.1"/>
    <property type="molecule type" value="Genomic_DNA"/>
</dbReference>
<feature type="transmembrane region" description="Helical" evidence="2">
    <location>
        <begin position="224"/>
        <end position="245"/>
    </location>
</feature>
<accession>A0A7X9P1I8</accession>
<evidence type="ECO:0000313" key="3">
    <source>
        <dbReference type="EMBL" id="NME67839.1"/>
    </source>
</evidence>
<evidence type="ECO:0000256" key="1">
    <source>
        <dbReference type="SAM" id="Coils"/>
    </source>
</evidence>
<dbReference type="Proteomes" id="UP000576082">
    <property type="component" value="Unassembled WGS sequence"/>
</dbReference>
<reference evidence="3 4" key="1">
    <citation type="submission" date="2020-04" db="EMBL/GenBank/DDBJ databases">
        <title>Flammeovirga sp. SR4, a novel species isolated from seawater.</title>
        <authorList>
            <person name="Wang X."/>
        </authorList>
    </citation>
    <scope>NUCLEOTIDE SEQUENCE [LARGE SCALE GENOMIC DNA]</scope>
    <source>
        <strain evidence="3 4">ATCC 23126</strain>
    </source>
</reference>
<feature type="transmembrane region" description="Helical" evidence="2">
    <location>
        <begin position="352"/>
        <end position="371"/>
    </location>
</feature>
<name>A0A7X9P1I8_9BACT</name>
<feature type="transmembrane region" description="Helical" evidence="2">
    <location>
        <begin position="288"/>
        <end position="308"/>
    </location>
</feature>
<keyword evidence="4" id="KW-1185">Reference proteome</keyword>
<evidence type="ECO:0000256" key="2">
    <source>
        <dbReference type="SAM" id="Phobius"/>
    </source>
</evidence>
<evidence type="ECO:0008006" key="5">
    <source>
        <dbReference type="Google" id="ProtNLM"/>
    </source>
</evidence>
<gene>
    <name evidence="3" type="ORF">HHU12_07685</name>
</gene>
<sequence>MKLYLPFFLVLISFCSCHTKNDESFTYEICNVCKFDEENLSNEVACQDTTFGDGDLYYFKVKLHSSIDQDLVLKINSVIVKSFKIWVVSDHQLLDKMQYGWEHKNIPKGITYSLGETIPIKANQEISVYCEIYDELWPVNQSVKVYPLQQFQEIYQLERSVKIICRSLIFLTILIGLLCVVVLKQRVFVVYVICAVLYVAYPETEYGSLVDYISLGIAPYNKYFLLIISNAYHYFALELYSYILFQRSNYLGTYGLILKKSVLPLIAIHLLFMVFGESQFVINLQQHLVDFAVLMVLLSDIGIMRLLYLGIKEKRRVVYYALGIFMITAMTVFVFSVLPNAHVVEKREVNRYIFHIIITFDMIAYLSLLFYQTYLVYKEKMALEKLQFEINQKYSSALIEGQEEERIQIRTKLEEEVNQKLDHIQQSENINNPSILSSISKTISKVRTISHYLVSPDFENETFYDVIEDLCHQKKYNLAKVHLSIPSVEMDMDLLIKNQIYRIIQALLDLSIEDNQKQTIHLSLLMEDHKINIYFENDLPLQLSNSKALQQLKNRVYTINGIIEINASELGTYIGIERIRI</sequence>
<keyword evidence="2" id="KW-0812">Transmembrane</keyword>
<keyword evidence="2" id="KW-1133">Transmembrane helix</keyword>
<comment type="caution">
    <text evidence="3">The sequence shown here is derived from an EMBL/GenBank/DDBJ whole genome shotgun (WGS) entry which is preliminary data.</text>
</comment>
<protein>
    <recommendedName>
        <fullName evidence="5">7TM-DISM receptor extracellular domain-containing protein</fullName>
    </recommendedName>
</protein>
<organism evidence="3 4">
    <name type="scientific">Flammeovirga aprica JL-4</name>
    <dbReference type="NCBI Taxonomy" id="694437"/>
    <lineage>
        <taxon>Bacteria</taxon>
        <taxon>Pseudomonadati</taxon>
        <taxon>Bacteroidota</taxon>
        <taxon>Cytophagia</taxon>
        <taxon>Cytophagales</taxon>
        <taxon>Flammeovirgaceae</taxon>
        <taxon>Flammeovirga</taxon>
    </lineage>
</organism>
<evidence type="ECO:0000313" key="4">
    <source>
        <dbReference type="Proteomes" id="UP000576082"/>
    </source>
</evidence>
<feature type="transmembrane region" description="Helical" evidence="2">
    <location>
        <begin position="167"/>
        <end position="183"/>
    </location>
</feature>
<keyword evidence="1" id="KW-0175">Coiled coil</keyword>